<dbReference type="GO" id="GO:0016758">
    <property type="term" value="F:hexosyltransferase activity"/>
    <property type="evidence" value="ECO:0007669"/>
    <property type="project" value="UniProtKB-ARBA"/>
</dbReference>
<dbReference type="Pfam" id="PF00535">
    <property type="entry name" value="Glycos_transf_2"/>
    <property type="match status" value="1"/>
</dbReference>
<keyword evidence="2" id="KW-0328">Glycosyltransferase</keyword>
<dbReference type="InterPro" id="IPR001173">
    <property type="entry name" value="Glyco_trans_2-like"/>
</dbReference>
<organism evidence="2 3">
    <name type="scientific">Flavobacterium succinicans</name>
    <dbReference type="NCBI Taxonomy" id="29536"/>
    <lineage>
        <taxon>Bacteria</taxon>
        <taxon>Pseudomonadati</taxon>
        <taxon>Bacteroidota</taxon>
        <taxon>Flavobacteriia</taxon>
        <taxon>Flavobacteriales</taxon>
        <taxon>Flavobacteriaceae</taxon>
        <taxon>Flavobacterium</taxon>
    </lineage>
</organism>
<keyword evidence="2" id="KW-0808">Transferase</keyword>
<dbReference type="EC" id="2.4.-.-" evidence="2"/>
<evidence type="ECO:0000313" key="3">
    <source>
        <dbReference type="Proteomes" id="UP000093807"/>
    </source>
</evidence>
<reference evidence="2 3" key="1">
    <citation type="submission" date="2016-06" db="EMBL/GenBank/DDBJ databases">
        <title>Draft genome sequence of Flavobacterium succinicans strain DD5b.</title>
        <authorList>
            <person name="Poehlein A."/>
            <person name="Daniel R."/>
            <person name="Simeonova D.D."/>
        </authorList>
    </citation>
    <scope>NUCLEOTIDE SEQUENCE [LARGE SCALE GENOMIC DNA]</scope>
    <source>
        <strain evidence="2 3">DD5b</strain>
    </source>
</reference>
<gene>
    <name evidence="2" type="primary">epsJ_1</name>
    <name evidence="2" type="ORF">FLB_24590</name>
</gene>
<protein>
    <submittedName>
        <fullName evidence="2">Putative glycosyltransferase EpsJ</fullName>
        <ecNumber evidence="2">2.4.-.-</ecNumber>
    </submittedName>
</protein>
<dbReference type="SUPFAM" id="SSF53448">
    <property type="entry name" value="Nucleotide-diphospho-sugar transferases"/>
    <property type="match status" value="1"/>
</dbReference>
<dbReference type="Gene3D" id="3.90.550.10">
    <property type="entry name" value="Spore Coat Polysaccharide Biosynthesis Protein SpsA, Chain A"/>
    <property type="match status" value="1"/>
</dbReference>
<dbReference type="InterPro" id="IPR029044">
    <property type="entry name" value="Nucleotide-diphossugar_trans"/>
</dbReference>
<feature type="domain" description="Glycosyltransferase 2-like" evidence="1">
    <location>
        <begin position="4"/>
        <end position="148"/>
    </location>
</feature>
<sequence length="307" mass="35822">MKHTVIIPLYNKEKYIYDTIRSLAFQEKKPSQIIVVDDCSNDLSLIHLKEALSFFAPQFLQTAIQIIELDKNTGPGNARNIGIQLATGELISFLDADDCYTPTCIREVGSIMEEENLDVVILGILLNPSNYYLPNIKSFAKEMQFLSNHLFVIPNILHTVSSPDFIMGVGSNVVIRRKYLNELRYEAGVSLNEGIDFWYRVLKNMKESIHVGLLNKACIEVREVEGSLSRTCYANWRDLEIPISIKRYQRSSNRYDQHLMGMLSQRWYEHAMERLPSWQQKGLFVFHHALVLLKNYYYFKRRKFIRR</sequence>
<dbReference type="AlphaFoldDB" id="A0A199XNA6"/>
<dbReference type="OrthoDB" id="396512at2"/>
<dbReference type="RefSeq" id="WP_064716219.1">
    <property type="nucleotide sequence ID" value="NZ_JMTM01000065.1"/>
</dbReference>
<dbReference type="PANTHER" id="PTHR22916">
    <property type="entry name" value="GLYCOSYLTRANSFERASE"/>
    <property type="match status" value="1"/>
</dbReference>
<evidence type="ECO:0000313" key="2">
    <source>
        <dbReference type="EMBL" id="OAZ03213.1"/>
    </source>
</evidence>
<name>A0A199XNA6_9FLAO</name>
<evidence type="ECO:0000259" key="1">
    <source>
        <dbReference type="Pfam" id="PF00535"/>
    </source>
</evidence>
<dbReference type="Proteomes" id="UP000093807">
    <property type="component" value="Unassembled WGS sequence"/>
</dbReference>
<dbReference type="CDD" id="cd00761">
    <property type="entry name" value="Glyco_tranf_GTA_type"/>
    <property type="match status" value="1"/>
</dbReference>
<proteinExistence type="predicted"/>
<keyword evidence="3" id="KW-1185">Reference proteome</keyword>
<comment type="caution">
    <text evidence="2">The sequence shown here is derived from an EMBL/GenBank/DDBJ whole genome shotgun (WGS) entry which is preliminary data.</text>
</comment>
<dbReference type="EMBL" id="JMTM01000065">
    <property type="protein sequence ID" value="OAZ03213.1"/>
    <property type="molecule type" value="Genomic_DNA"/>
</dbReference>
<dbReference type="PATRIC" id="fig|29536.5.peg.2558"/>
<accession>A0A199XNA6</accession>